<evidence type="ECO:0000259" key="1">
    <source>
        <dbReference type="PROSITE" id="PS51471"/>
    </source>
</evidence>
<dbReference type="InterPro" id="IPR050231">
    <property type="entry name" value="Iron_ascorbate_oxido_reductase"/>
</dbReference>
<dbReference type="InterPro" id="IPR027443">
    <property type="entry name" value="IPNS-like_sf"/>
</dbReference>
<reference evidence="2" key="1">
    <citation type="submission" date="2020-05" db="EMBL/GenBank/DDBJ databases">
        <authorList>
            <person name="Chiriac C."/>
            <person name="Salcher M."/>
            <person name="Ghai R."/>
            <person name="Kavagutti S V."/>
        </authorList>
    </citation>
    <scope>NUCLEOTIDE SEQUENCE</scope>
</reference>
<sequence>MDTVPVIDIAPFLSGTPEGIDKVAREIAHACEQIGFFQITGYGVSEEFIQQVYDISRRFFDLTDSEKAVAAQPAPDQVRGWTAVGMEGLSYSLDEVAPGDLKEKMDMGPIAVPADEYHTCAEAGPHFAPNVWPDALPEMRGLWERYFAEMSEVSRQVMRIFAVALDLDIDFFEDKINEHISMFRAINYPDQVEPPLPGQLRAGAHSDYGSLTLLRQEQRPGSLQVMTKSGEWFDVPAIQGALVVNIGDLMAEWTNDRWVSTLHRVINPPRDLANDSRRISLVFFHQPNYDAMISCLPTCLTAGEQPKHAPMSSGEHLFSKFVKQSTFGQGVEQ</sequence>
<dbReference type="Pfam" id="PF03171">
    <property type="entry name" value="2OG-FeII_Oxy"/>
    <property type="match status" value="1"/>
</dbReference>
<dbReference type="SUPFAM" id="SSF51197">
    <property type="entry name" value="Clavaminate synthase-like"/>
    <property type="match status" value="1"/>
</dbReference>
<dbReference type="InterPro" id="IPR005123">
    <property type="entry name" value="Oxoglu/Fe-dep_dioxygenase_dom"/>
</dbReference>
<dbReference type="AlphaFoldDB" id="A0A6J6N7L5"/>
<feature type="domain" description="Fe2OG dioxygenase" evidence="1">
    <location>
        <begin position="178"/>
        <end position="287"/>
    </location>
</feature>
<protein>
    <submittedName>
        <fullName evidence="2">Unannotated protein</fullName>
    </submittedName>
</protein>
<accession>A0A6J6N7L5</accession>
<evidence type="ECO:0000313" key="2">
    <source>
        <dbReference type="EMBL" id="CAB4680865.1"/>
    </source>
</evidence>
<dbReference type="EMBL" id="CAEZXM010000021">
    <property type="protein sequence ID" value="CAB4680865.1"/>
    <property type="molecule type" value="Genomic_DNA"/>
</dbReference>
<dbReference type="Pfam" id="PF14226">
    <property type="entry name" value="DIOX_N"/>
    <property type="match status" value="1"/>
</dbReference>
<gene>
    <name evidence="2" type="ORF">UFOPK2366_00202</name>
</gene>
<proteinExistence type="predicted"/>
<dbReference type="InterPro" id="IPR044861">
    <property type="entry name" value="IPNS-like_FE2OG_OXY"/>
</dbReference>
<name>A0A6J6N7L5_9ZZZZ</name>
<dbReference type="PANTHER" id="PTHR47990">
    <property type="entry name" value="2-OXOGLUTARATE (2OG) AND FE(II)-DEPENDENT OXYGENASE SUPERFAMILY PROTEIN-RELATED"/>
    <property type="match status" value="1"/>
</dbReference>
<dbReference type="Gene3D" id="2.60.120.330">
    <property type="entry name" value="B-lactam Antibiotic, Isopenicillin N Synthase, Chain"/>
    <property type="match status" value="1"/>
</dbReference>
<organism evidence="2">
    <name type="scientific">freshwater metagenome</name>
    <dbReference type="NCBI Taxonomy" id="449393"/>
    <lineage>
        <taxon>unclassified sequences</taxon>
        <taxon>metagenomes</taxon>
        <taxon>ecological metagenomes</taxon>
    </lineage>
</organism>
<dbReference type="InterPro" id="IPR026992">
    <property type="entry name" value="DIOX_N"/>
</dbReference>
<dbReference type="PRINTS" id="PR00682">
    <property type="entry name" value="IPNSYNTHASE"/>
</dbReference>
<dbReference type="PROSITE" id="PS51471">
    <property type="entry name" value="FE2OG_OXY"/>
    <property type="match status" value="1"/>
</dbReference>